<sequence length="603" mass="67582">MFVGKLVWVREEALSSIVAVEMLELPVSDTDAAIEQEFDHKETGILGMFVHRISSQIIQLRSSLMTLLGDRMSEGQSSGLVRDEFGLHKIIVAATASGKLFGIDNLSGEILWQRRLEDATPFLDQTTDRKHMVLYVQRTTRHFPHPAQCLLLFQDKVDLVAGFVSLVRPLSYETLQYTRDLVAGFVLLVRPLSYETLQYTRDLVVVFNTGKGSLFIFNPFTGQPTSEGLVKLGFRIKQSSLLHQPNKEFLRGVLLLDDSNNIHVFPESTREVAHNIAASTFLFTGETNGTLTGYALTLSPSEHLLVTEVWKLHIDQPTIEVVGKNPMERVHSQGRVLGDRSVLYKYVNPNLVAVVTQAPDPVHKYLLSIFLVDVVSGAVVFSVVHKRAKGPVHLVHSENWLVYSLFNDKFRRTEVVALELYEGKTQSNTTAFSSVLSPIQPIVDRQAFILPATVEAMKETITEKGITSKHILVALSTGGVVELPWVFLDPRRPFTLTPEMREEGVIPYMPELPIPSESIINYNQTLMRIQGIHTSPSGLESTSLVLVYGLDLFYTRVAPSKTFDVLKEDFDYFLITVVLTALLLASYVTKKLSSKKALKQAWK</sequence>
<dbReference type="Pfam" id="PF07774">
    <property type="entry name" value="EMC1_C"/>
    <property type="match status" value="1"/>
</dbReference>
<dbReference type="SUPFAM" id="SSF50998">
    <property type="entry name" value="Quinoprotein alcohol dehydrogenase-like"/>
    <property type="match status" value="1"/>
</dbReference>
<evidence type="ECO:0000259" key="12">
    <source>
        <dbReference type="Pfam" id="PF07774"/>
    </source>
</evidence>
<evidence type="ECO:0000256" key="4">
    <source>
        <dbReference type="ARBA" id="ARBA00020824"/>
    </source>
</evidence>
<comment type="subcellular location">
    <subcellularLocation>
        <location evidence="1">Endoplasmic reticulum membrane</location>
        <topology evidence="1">Single-pass type I membrane protein</topology>
    </subcellularLocation>
</comment>
<evidence type="ECO:0000313" key="13">
    <source>
        <dbReference type="EMBL" id="CAD7397357.1"/>
    </source>
</evidence>
<keyword evidence="7" id="KW-0256">Endoplasmic reticulum</keyword>
<keyword evidence="9 11" id="KW-0472">Membrane</keyword>
<name>A0A7R9CIP3_TIMCR</name>
<dbReference type="AlphaFoldDB" id="A0A7R9CIP3"/>
<dbReference type="EMBL" id="OC317511">
    <property type="protein sequence ID" value="CAD7397357.1"/>
    <property type="molecule type" value="Genomic_DNA"/>
</dbReference>
<dbReference type="GO" id="GO:0034975">
    <property type="term" value="P:protein folding in endoplasmic reticulum"/>
    <property type="evidence" value="ECO:0007669"/>
    <property type="project" value="TreeGrafter"/>
</dbReference>
<gene>
    <name evidence="13" type="ORF">TCEB3V08_LOCUS4052</name>
</gene>
<reference evidence="13" key="1">
    <citation type="submission" date="2020-11" db="EMBL/GenBank/DDBJ databases">
        <authorList>
            <person name="Tran Van P."/>
        </authorList>
    </citation>
    <scope>NUCLEOTIDE SEQUENCE</scope>
</reference>
<dbReference type="PANTHER" id="PTHR21573">
    <property type="entry name" value="ER MEMBRANE PROTEIN COMPLEX SUBUNIT 1"/>
    <property type="match status" value="1"/>
</dbReference>
<comment type="subunit">
    <text evidence="3">Component of the ER membrane protein complex (EMC).</text>
</comment>
<proteinExistence type="inferred from homology"/>
<accession>A0A7R9CIP3</accession>
<keyword evidence="8 11" id="KW-1133">Transmembrane helix</keyword>
<evidence type="ECO:0000256" key="7">
    <source>
        <dbReference type="ARBA" id="ARBA00022824"/>
    </source>
</evidence>
<evidence type="ECO:0000256" key="10">
    <source>
        <dbReference type="ARBA" id="ARBA00023180"/>
    </source>
</evidence>
<evidence type="ECO:0000256" key="8">
    <source>
        <dbReference type="ARBA" id="ARBA00022989"/>
    </source>
</evidence>
<keyword evidence="6" id="KW-0732">Signal</keyword>
<dbReference type="InterPro" id="IPR026895">
    <property type="entry name" value="EMC1"/>
</dbReference>
<feature type="transmembrane region" description="Helical" evidence="11">
    <location>
        <begin position="572"/>
        <end position="589"/>
    </location>
</feature>
<evidence type="ECO:0000256" key="5">
    <source>
        <dbReference type="ARBA" id="ARBA00022692"/>
    </source>
</evidence>
<evidence type="ECO:0000256" key="6">
    <source>
        <dbReference type="ARBA" id="ARBA00022729"/>
    </source>
</evidence>
<keyword evidence="10" id="KW-0325">Glycoprotein</keyword>
<dbReference type="GO" id="GO:0072546">
    <property type="term" value="C:EMC complex"/>
    <property type="evidence" value="ECO:0007669"/>
    <property type="project" value="InterPro"/>
</dbReference>
<comment type="similarity">
    <text evidence="2">Belongs to the EMC1 family.</text>
</comment>
<evidence type="ECO:0000256" key="11">
    <source>
        <dbReference type="SAM" id="Phobius"/>
    </source>
</evidence>
<evidence type="ECO:0000256" key="9">
    <source>
        <dbReference type="ARBA" id="ARBA00023136"/>
    </source>
</evidence>
<protein>
    <recommendedName>
        <fullName evidence="4">ER membrane protein complex subunit 1</fullName>
    </recommendedName>
</protein>
<evidence type="ECO:0000256" key="3">
    <source>
        <dbReference type="ARBA" id="ARBA00011276"/>
    </source>
</evidence>
<dbReference type="InterPro" id="IPR011047">
    <property type="entry name" value="Quinoprotein_ADH-like_sf"/>
</dbReference>
<organism evidence="13">
    <name type="scientific">Timema cristinae</name>
    <name type="common">Walking stick</name>
    <dbReference type="NCBI Taxonomy" id="61476"/>
    <lineage>
        <taxon>Eukaryota</taxon>
        <taxon>Metazoa</taxon>
        <taxon>Ecdysozoa</taxon>
        <taxon>Arthropoda</taxon>
        <taxon>Hexapoda</taxon>
        <taxon>Insecta</taxon>
        <taxon>Pterygota</taxon>
        <taxon>Neoptera</taxon>
        <taxon>Polyneoptera</taxon>
        <taxon>Phasmatodea</taxon>
        <taxon>Timematodea</taxon>
        <taxon>Timematoidea</taxon>
        <taxon>Timematidae</taxon>
        <taxon>Timema</taxon>
    </lineage>
</organism>
<feature type="domain" description="ER membrane protein complex subunit 1 C-terminal" evidence="12">
    <location>
        <begin position="397"/>
        <end position="602"/>
    </location>
</feature>
<evidence type="ECO:0000256" key="1">
    <source>
        <dbReference type="ARBA" id="ARBA00004115"/>
    </source>
</evidence>
<dbReference type="InterPro" id="IPR011678">
    <property type="entry name" value="EMC1_C"/>
</dbReference>
<evidence type="ECO:0000256" key="2">
    <source>
        <dbReference type="ARBA" id="ARBA00007904"/>
    </source>
</evidence>
<keyword evidence="5 11" id="KW-0812">Transmembrane</keyword>
<dbReference type="PANTHER" id="PTHR21573:SF0">
    <property type="entry name" value="ER MEMBRANE PROTEIN COMPLEX SUBUNIT 1"/>
    <property type="match status" value="1"/>
</dbReference>